<reference evidence="2" key="1">
    <citation type="submission" date="2018-11" db="EMBL/GenBank/DDBJ databases">
        <authorList>
            <consortium name="Pathogen Informatics"/>
        </authorList>
    </citation>
    <scope>NUCLEOTIDE SEQUENCE</scope>
</reference>
<dbReference type="AlphaFoldDB" id="A0A3S5AIS3"/>
<gene>
    <name evidence="2" type="ORF">PXEA_LOCUS11081</name>
</gene>
<keyword evidence="1" id="KW-0472">Membrane</keyword>
<accession>A0A3S5AIS3</accession>
<protein>
    <submittedName>
        <fullName evidence="2">Uncharacterized protein</fullName>
    </submittedName>
</protein>
<organism evidence="2 3">
    <name type="scientific">Protopolystoma xenopodis</name>
    <dbReference type="NCBI Taxonomy" id="117903"/>
    <lineage>
        <taxon>Eukaryota</taxon>
        <taxon>Metazoa</taxon>
        <taxon>Spiralia</taxon>
        <taxon>Lophotrochozoa</taxon>
        <taxon>Platyhelminthes</taxon>
        <taxon>Monogenea</taxon>
        <taxon>Polyopisthocotylea</taxon>
        <taxon>Polystomatidea</taxon>
        <taxon>Polystomatidae</taxon>
        <taxon>Protopolystoma</taxon>
    </lineage>
</organism>
<evidence type="ECO:0000256" key="1">
    <source>
        <dbReference type="SAM" id="Phobius"/>
    </source>
</evidence>
<sequence length="78" mass="9172">MNHYSRIAITVMLSARDRVVDTNFSRQMHNRIVHIAVQLFSGEALALRLVKERKFMHLLLRCFVGMFKNCLTVCLFFI</sequence>
<keyword evidence="1" id="KW-1133">Transmembrane helix</keyword>
<feature type="transmembrane region" description="Helical" evidence="1">
    <location>
        <begin position="58"/>
        <end position="77"/>
    </location>
</feature>
<evidence type="ECO:0000313" key="2">
    <source>
        <dbReference type="EMBL" id="VEL17641.1"/>
    </source>
</evidence>
<proteinExistence type="predicted"/>
<dbReference type="Proteomes" id="UP000784294">
    <property type="component" value="Unassembled WGS sequence"/>
</dbReference>
<dbReference type="OrthoDB" id="15304at2759"/>
<evidence type="ECO:0000313" key="3">
    <source>
        <dbReference type="Proteomes" id="UP000784294"/>
    </source>
</evidence>
<keyword evidence="3" id="KW-1185">Reference proteome</keyword>
<dbReference type="EMBL" id="CAAALY010033528">
    <property type="protein sequence ID" value="VEL17641.1"/>
    <property type="molecule type" value="Genomic_DNA"/>
</dbReference>
<keyword evidence="1" id="KW-0812">Transmembrane</keyword>
<name>A0A3S5AIS3_9PLAT</name>
<comment type="caution">
    <text evidence="2">The sequence shown here is derived from an EMBL/GenBank/DDBJ whole genome shotgun (WGS) entry which is preliminary data.</text>
</comment>